<evidence type="ECO:0000313" key="6">
    <source>
        <dbReference type="Proteomes" id="UP000504632"/>
    </source>
</evidence>
<dbReference type="InParanoid" id="A0A6J2VI23"/>
<dbReference type="Pfam" id="PF00468">
    <property type="entry name" value="Ribosomal_L34"/>
    <property type="match status" value="1"/>
</dbReference>
<dbReference type="Proteomes" id="UP000504632">
    <property type="component" value="Chromosome 5"/>
</dbReference>
<dbReference type="GO" id="GO:0003735">
    <property type="term" value="F:structural constituent of ribosome"/>
    <property type="evidence" value="ECO:0007669"/>
    <property type="project" value="InterPro"/>
</dbReference>
<evidence type="ECO:0000313" key="7">
    <source>
        <dbReference type="RefSeq" id="XP_030631523.1"/>
    </source>
</evidence>
<dbReference type="RefSeq" id="XP_030631523.1">
    <property type="nucleotide sequence ID" value="XM_030775663.1"/>
</dbReference>
<dbReference type="FunCoup" id="A0A6J2VI23">
    <property type="interactions" value="85"/>
</dbReference>
<evidence type="ECO:0000256" key="3">
    <source>
        <dbReference type="ARBA" id="ARBA00023274"/>
    </source>
</evidence>
<dbReference type="NCBIfam" id="TIGR01030">
    <property type="entry name" value="rpmH_bact"/>
    <property type="match status" value="1"/>
</dbReference>
<dbReference type="GO" id="GO:0005762">
    <property type="term" value="C:mitochondrial large ribosomal subunit"/>
    <property type="evidence" value="ECO:0007669"/>
    <property type="project" value="TreeGrafter"/>
</dbReference>
<dbReference type="InterPro" id="IPR000271">
    <property type="entry name" value="Ribosomal_bL34"/>
</dbReference>
<dbReference type="AlphaFoldDB" id="A0A6J2VI23"/>
<dbReference type="CTD" id="64981"/>
<sequence length="124" mass="14065">MNTIKYIIPHLLGTRSQCWGHVTQHLISKGNQTRAISSSALSAFNAGHLTLRHGTLTTSAEGLGIFQQLPWHYQQVRTGKRGTEYQPSNIKRKRTHGWIKRISTRGGIEVILRRMLKGRKSLTH</sequence>
<evidence type="ECO:0000256" key="1">
    <source>
        <dbReference type="ARBA" id="ARBA00010111"/>
    </source>
</evidence>
<organism evidence="6 7">
    <name type="scientific">Chanos chanos</name>
    <name type="common">Milkfish</name>
    <name type="synonym">Mugil chanos</name>
    <dbReference type="NCBI Taxonomy" id="29144"/>
    <lineage>
        <taxon>Eukaryota</taxon>
        <taxon>Metazoa</taxon>
        <taxon>Chordata</taxon>
        <taxon>Craniata</taxon>
        <taxon>Vertebrata</taxon>
        <taxon>Euteleostomi</taxon>
        <taxon>Actinopterygii</taxon>
        <taxon>Neopterygii</taxon>
        <taxon>Teleostei</taxon>
        <taxon>Ostariophysi</taxon>
        <taxon>Gonorynchiformes</taxon>
        <taxon>Chanidae</taxon>
        <taxon>Chanos</taxon>
    </lineage>
</organism>
<name>A0A6J2VI23_CHACN</name>
<dbReference type="FunFam" id="1.10.287.3980:FF:000001">
    <property type="entry name" value="Mitochondrial ribosomal protein L34"/>
    <property type="match status" value="1"/>
</dbReference>
<dbReference type="GeneID" id="115813072"/>
<protein>
    <recommendedName>
        <fullName evidence="4">Large ribosomal subunit protein bL34m</fullName>
    </recommendedName>
    <alternativeName>
        <fullName evidence="5">39S ribosomal protein L34, mitochondrial</fullName>
    </alternativeName>
</protein>
<dbReference type="Gene3D" id="1.10.287.3980">
    <property type="match status" value="1"/>
</dbReference>
<reference evidence="7" key="1">
    <citation type="submission" date="2025-08" db="UniProtKB">
        <authorList>
            <consortium name="RefSeq"/>
        </authorList>
    </citation>
    <scope>IDENTIFICATION</scope>
</reference>
<proteinExistence type="inferred from homology"/>
<dbReference type="GO" id="GO:0006412">
    <property type="term" value="P:translation"/>
    <property type="evidence" value="ECO:0007669"/>
    <property type="project" value="InterPro"/>
</dbReference>
<evidence type="ECO:0000256" key="2">
    <source>
        <dbReference type="ARBA" id="ARBA00022980"/>
    </source>
</evidence>
<keyword evidence="2" id="KW-0689">Ribosomal protein</keyword>
<keyword evidence="6" id="KW-1185">Reference proteome</keyword>
<evidence type="ECO:0000256" key="4">
    <source>
        <dbReference type="ARBA" id="ARBA00035274"/>
    </source>
</evidence>
<comment type="similarity">
    <text evidence="1">Belongs to the bacterial ribosomal protein bL34 family.</text>
</comment>
<accession>A0A6J2VI23</accession>
<dbReference type="OrthoDB" id="431691at2759"/>
<evidence type="ECO:0000256" key="5">
    <source>
        <dbReference type="ARBA" id="ARBA00035434"/>
    </source>
</evidence>
<gene>
    <name evidence="7" type="primary">mrpl34</name>
</gene>
<keyword evidence="3" id="KW-0687">Ribonucleoprotein</keyword>
<dbReference type="PANTHER" id="PTHR14503">
    <property type="entry name" value="MITOCHONDRIAL RIBOSOMAL PROTEIN 34 FAMILY MEMBER"/>
    <property type="match status" value="1"/>
</dbReference>
<dbReference type="PANTHER" id="PTHR14503:SF4">
    <property type="entry name" value="LARGE RIBOSOMAL SUBUNIT PROTEIN BL34M"/>
    <property type="match status" value="1"/>
</dbReference>